<dbReference type="Gene3D" id="3.40.1110.10">
    <property type="entry name" value="Calcium-transporting ATPase, cytoplasmic domain N"/>
    <property type="match status" value="1"/>
</dbReference>
<accession>A0AAD4S225</accession>
<dbReference type="InterPro" id="IPR023299">
    <property type="entry name" value="ATPase_P-typ_cyto_dom_N"/>
</dbReference>
<evidence type="ECO:0000313" key="1">
    <source>
        <dbReference type="EMBL" id="KAI3853651.1"/>
    </source>
</evidence>
<name>A0AAD4S225_9MAGN</name>
<proteinExistence type="predicted"/>
<reference evidence="1" key="1">
    <citation type="submission" date="2022-04" db="EMBL/GenBank/DDBJ databases">
        <title>A functionally conserved STORR gene fusion in Papaver species that diverged 16.8 million years ago.</title>
        <authorList>
            <person name="Catania T."/>
        </authorList>
    </citation>
    <scope>NUCLEOTIDE SEQUENCE</scope>
    <source>
        <strain evidence="1">S-188037</strain>
    </source>
</reference>
<protein>
    <submittedName>
        <fullName evidence="1">Uncharacterized protein</fullName>
    </submittedName>
</protein>
<organism evidence="1 2">
    <name type="scientific">Papaver atlanticum</name>
    <dbReference type="NCBI Taxonomy" id="357466"/>
    <lineage>
        <taxon>Eukaryota</taxon>
        <taxon>Viridiplantae</taxon>
        <taxon>Streptophyta</taxon>
        <taxon>Embryophyta</taxon>
        <taxon>Tracheophyta</taxon>
        <taxon>Spermatophyta</taxon>
        <taxon>Magnoliopsida</taxon>
        <taxon>Ranunculales</taxon>
        <taxon>Papaveraceae</taxon>
        <taxon>Papaveroideae</taxon>
        <taxon>Papaver</taxon>
    </lineage>
</organism>
<dbReference type="Proteomes" id="UP001202328">
    <property type="component" value="Unassembled WGS sequence"/>
</dbReference>
<dbReference type="AlphaFoldDB" id="A0AAD4S225"/>
<dbReference type="GO" id="GO:0000166">
    <property type="term" value="F:nucleotide binding"/>
    <property type="evidence" value="ECO:0007669"/>
    <property type="project" value="InterPro"/>
</dbReference>
<dbReference type="EMBL" id="JAJJMB010015535">
    <property type="protein sequence ID" value="KAI3853651.1"/>
    <property type="molecule type" value="Genomic_DNA"/>
</dbReference>
<dbReference type="InterPro" id="IPR023214">
    <property type="entry name" value="HAD_sf"/>
</dbReference>
<comment type="caution">
    <text evidence="1">The sequence shown here is derived from an EMBL/GenBank/DDBJ whole genome shotgun (WGS) entry which is preliminary data.</text>
</comment>
<gene>
    <name evidence="1" type="ORF">MKW98_025168</name>
</gene>
<dbReference type="Gene3D" id="3.40.50.1000">
    <property type="entry name" value="HAD superfamily/HAD-like"/>
    <property type="match status" value="1"/>
</dbReference>
<keyword evidence="2" id="KW-1185">Reference proteome</keyword>
<evidence type="ECO:0000313" key="2">
    <source>
        <dbReference type="Proteomes" id="UP001202328"/>
    </source>
</evidence>
<sequence>MAGMDVLSSDKTGSLALNRLTVDRSLIEVPTGILISCFNFRFSTYVKKKNILPRKYMPSLTSLLRGDYGLLVLLIR</sequence>